<proteinExistence type="predicted"/>
<evidence type="ECO:0000256" key="1">
    <source>
        <dbReference type="SAM" id="MobiDB-lite"/>
    </source>
</evidence>
<feature type="compositionally biased region" description="Basic and acidic residues" evidence="1">
    <location>
        <begin position="94"/>
        <end position="105"/>
    </location>
</feature>
<protein>
    <submittedName>
        <fullName evidence="3">Uncharacterized protein</fullName>
    </submittedName>
</protein>
<sequence>MASARIKTMMIVWCVVMVMSYMVLGVLGTPFDCMNDCTKSCGLGFFCHVKCEFKCIKSTGAGFFHPVNSKKVVKHNRGSSASLLSLPSPPRQSKGLEKKIKSAIN</sequence>
<evidence type="ECO:0000256" key="2">
    <source>
        <dbReference type="SAM" id="Phobius"/>
    </source>
</evidence>
<dbReference type="AlphaFoldDB" id="A0A0B0MMP6"/>
<feature type="region of interest" description="Disordered" evidence="1">
    <location>
        <begin position="80"/>
        <end position="105"/>
    </location>
</feature>
<keyword evidence="2" id="KW-1133">Transmembrane helix</keyword>
<dbReference type="Proteomes" id="UP000032142">
    <property type="component" value="Unassembled WGS sequence"/>
</dbReference>
<dbReference type="EMBL" id="JRRC01117932">
    <property type="protein sequence ID" value="KHG00201.1"/>
    <property type="molecule type" value="Genomic_DNA"/>
</dbReference>
<reference evidence="4" key="1">
    <citation type="submission" date="2014-09" db="EMBL/GenBank/DDBJ databases">
        <authorList>
            <person name="Mudge J."/>
            <person name="Ramaraj T."/>
            <person name="Lindquist I.E."/>
            <person name="Bharti A.K."/>
            <person name="Sundararajan A."/>
            <person name="Cameron C.T."/>
            <person name="Woodward J.E."/>
            <person name="May G.D."/>
            <person name="Brubaker C."/>
            <person name="Broadhvest J."/>
            <person name="Wilkins T.A."/>
        </authorList>
    </citation>
    <scope>NUCLEOTIDE SEQUENCE</scope>
    <source>
        <strain evidence="4">cv. AKA8401</strain>
    </source>
</reference>
<evidence type="ECO:0000313" key="4">
    <source>
        <dbReference type="Proteomes" id="UP000032142"/>
    </source>
</evidence>
<name>A0A0B0MMP6_GOSAR</name>
<keyword evidence="2" id="KW-0472">Membrane</keyword>
<keyword evidence="4" id="KW-1185">Reference proteome</keyword>
<organism evidence="3 4">
    <name type="scientific">Gossypium arboreum</name>
    <name type="common">Tree cotton</name>
    <name type="synonym">Gossypium nanking</name>
    <dbReference type="NCBI Taxonomy" id="29729"/>
    <lineage>
        <taxon>Eukaryota</taxon>
        <taxon>Viridiplantae</taxon>
        <taxon>Streptophyta</taxon>
        <taxon>Embryophyta</taxon>
        <taxon>Tracheophyta</taxon>
        <taxon>Spermatophyta</taxon>
        <taxon>Magnoliopsida</taxon>
        <taxon>eudicotyledons</taxon>
        <taxon>Gunneridae</taxon>
        <taxon>Pentapetalae</taxon>
        <taxon>rosids</taxon>
        <taxon>malvids</taxon>
        <taxon>Malvales</taxon>
        <taxon>Malvaceae</taxon>
        <taxon>Malvoideae</taxon>
        <taxon>Gossypium</taxon>
    </lineage>
</organism>
<evidence type="ECO:0000313" key="3">
    <source>
        <dbReference type="EMBL" id="KHG00201.1"/>
    </source>
</evidence>
<feature type="transmembrane region" description="Helical" evidence="2">
    <location>
        <begin position="12"/>
        <end position="31"/>
    </location>
</feature>
<keyword evidence="2" id="KW-0812">Transmembrane</keyword>
<comment type="caution">
    <text evidence="3">The sequence shown here is derived from an EMBL/GenBank/DDBJ whole genome shotgun (WGS) entry which is preliminary data.</text>
</comment>
<accession>A0A0B0MMP6</accession>
<gene>
    <name evidence="3" type="ORF">F383_18807</name>
</gene>